<dbReference type="InterPro" id="IPR038221">
    <property type="entry name" value="YidC_periplasmic_sf"/>
</dbReference>
<dbReference type="AlphaFoldDB" id="A0A832GMH0"/>
<dbReference type="InterPro" id="IPR028055">
    <property type="entry name" value="YidC/Oxa/ALB_C"/>
</dbReference>
<evidence type="ECO:0000256" key="7">
    <source>
        <dbReference type="ARBA" id="ARBA00022927"/>
    </source>
</evidence>
<dbReference type="HAMAP" id="MF_01810">
    <property type="entry name" value="YidC_type1"/>
    <property type="match status" value="1"/>
</dbReference>
<keyword evidence="5 13" id="KW-1003">Cell membrane</keyword>
<evidence type="ECO:0000259" key="14">
    <source>
        <dbReference type="Pfam" id="PF02096"/>
    </source>
</evidence>
<keyword evidence="10 13" id="KW-0143">Chaperone</keyword>
<keyword evidence="8 13" id="KW-1133">Transmembrane helix</keyword>
<reference evidence="16" key="1">
    <citation type="journal article" date="2020" name="mSystems">
        <title>Genome- and Community-Level Interaction Insights into Carbon Utilization and Element Cycling Functions of Hydrothermarchaeota in Hydrothermal Sediment.</title>
        <authorList>
            <person name="Zhou Z."/>
            <person name="Liu Y."/>
            <person name="Xu W."/>
            <person name="Pan J."/>
            <person name="Luo Z.H."/>
            <person name="Li M."/>
        </authorList>
    </citation>
    <scope>NUCLEOTIDE SEQUENCE [LARGE SCALE GENOMIC DNA]</scope>
    <source>
        <strain evidence="16">SpSt-605</strain>
    </source>
</reference>
<dbReference type="InterPro" id="IPR028053">
    <property type="entry name" value="Membr_insert_YidC_N"/>
</dbReference>
<evidence type="ECO:0000313" key="16">
    <source>
        <dbReference type="EMBL" id="HGV54731.1"/>
    </source>
</evidence>
<evidence type="ECO:0000256" key="9">
    <source>
        <dbReference type="ARBA" id="ARBA00023136"/>
    </source>
</evidence>
<dbReference type="CDD" id="cd20070">
    <property type="entry name" value="5TM_YidC_Alb3"/>
    <property type="match status" value="1"/>
</dbReference>
<evidence type="ECO:0000256" key="11">
    <source>
        <dbReference type="ARBA" id="ARBA00033245"/>
    </source>
</evidence>
<evidence type="ECO:0000259" key="15">
    <source>
        <dbReference type="Pfam" id="PF14849"/>
    </source>
</evidence>
<accession>A0A832GMH0</accession>
<evidence type="ECO:0000256" key="2">
    <source>
        <dbReference type="ARBA" id="ARBA00010527"/>
    </source>
</evidence>
<dbReference type="NCBIfam" id="TIGR03592">
    <property type="entry name" value="yidC_oxa1_cterm"/>
    <property type="match status" value="1"/>
</dbReference>
<feature type="domain" description="Membrane insertase YidC/Oxa/ALB C-terminal" evidence="14">
    <location>
        <begin position="341"/>
        <end position="530"/>
    </location>
</feature>
<organism evidence="16">
    <name type="scientific">Caldimicrobium thiodismutans</name>
    <dbReference type="NCBI Taxonomy" id="1653476"/>
    <lineage>
        <taxon>Bacteria</taxon>
        <taxon>Pseudomonadati</taxon>
        <taxon>Thermodesulfobacteriota</taxon>
        <taxon>Thermodesulfobacteria</taxon>
        <taxon>Thermodesulfobacteriales</taxon>
        <taxon>Thermodesulfobacteriaceae</taxon>
        <taxon>Caldimicrobium</taxon>
    </lineage>
</organism>
<dbReference type="Pfam" id="PF14849">
    <property type="entry name" value="YidC_periplas"/>
    <property type="match status" value="1"/>
</dbReference>
<dbReference type="GO" id="GO:0005886">
    <property type="term" value="C:plasma membrane"/>
    <property type="evidence" value="ECO:0007669"/>
    <property type="project" value="UniProtKB-SubCell"/>
</dbReference>
<keyword evidence="7 13" id="KW-0653">Protein transport</keyword>
<feature type="domain" description="Membrane insertase YidC N-terminal" evidence="15">
    <location>
        <begin position="67"/>
        <end position="329"/>
    </location>
</feature>
<dbReference type="GO" id="GO:0032977">
    <property type="term" value="F:membrane insertase activity"/>
    <property type="evidence" value="ECO:0007669"/>
    <property type="project" value="InterPro"/>
</dbReference>
<comment type="subcellular location">
    <subcellularLocation>
        <location evidence="1">Cell inner membrane</location>
        <topology evidence="1">Multi-pass membrane protein</topology>
    </subcellularLocation>
    <subcellularLocation>
        <location evidence="13">Cell membrane</location>
        <topology evidence="13">Multi-pass membrane protein</topology>
    </subcellularLocation>
</comment>
<keyword evidence="6 13" id="KW-0812">Transmembrane</keyword>
<evidence type="ECO:0000256" key="5">
    <source>
        <dbReference type="ARBA" id="ARBA00022475"/>
    </source>
</evidence>
<dbReference type="EMBL" id="DSZU01000024">
    <property type="protein sequence ID" value="HGV54731.1"/>
    <property type="molecule type" value="Genomic_DNA"/>
</dbReference>
<dbReference type="InterPro" id="IPR047196">
    <property type="entry name" value="YidC_ALB_C"/>
</dbReference>
<comment type="caution">
    <text evidence="16">The sequence shown here is derived from an EMBL/GenBank/DDBJ whole genome shotgun (WGS) entry which is preliminary data.</text>
</comment>
<evidence type="ECO:0000256" key="1">
    <source>
        <dbReference type="ARBA" id="ARBA00004429"/>
    </source>
</evidence>
<dbReference type="NCBIfam" id="TIGR03593">
    <property type="entry name" value="yidC_nterm"/>
    <property type="match status" value="1"/>
</dbReference>
<comment type="subunit">
    <text evidence="13">Interacts with the Sec translocase complex via SecD. Specifically interacts with transmembrane segments of nascent integral membrane proteins during membrane integration.</text>
</comment>
<feature type="transmembrane region" description="Helical" evidence="13">
    <location>
        <begin position="493"/>
        <end position="518"/>
    </location>
</feature>
<feature type="transmembrane region" description="Helical" evidence="13">
    <location>
        <begin position="6"/>
        <end position="24"/>
    </location>
</feature>
<feature type="transmembrane region" description="Helical" evidence="13">
    <location>
        <begin position="341"/>
        <end position="360"/>
    </location>
</feature>
<evidence type="ECO:0000256" key="4">
    <source>
        <dbReference type="ARBA" id="ARBA00022448"/>
    </source>
</evidence>
<evidence type="ECO:0000256" key="13">
    <source>
        <dbReference type="HAMAP-Rule" id="MF_01810"/>
    </source>
</evidence>
<dbReference type="GO" id="GO:0015031">
    <property type="term" value="P:protein transport"/>
    <property type="evidence" value="ECO:0007669"/>
    <property type="project" value="UniProtKB-KW"/>
</dbReference>
<dbReference type="Gene3D" id="2.70.98.90">
    <property type="match status" value="1"/>
</dbReference>
<evidence type="ECO:0000256" key="10">
    <source>
        <dbReference type="ARBA" id="ARBA00023186"/>
    </source>
</evidence>
<name>A0A832GMH0_9BACT</name>
<evidence type="ECO:0000256" key="12">
    <source>
        <dbReference type="ARBA" id="ARBA00033342"/>
    </source>
</evidence>
<evidence type="ECO:0000256" key="8">
    <source>
        <dbReference type="ARBA" id="ARBA00022989"/>
    </source>
</evidence>
<keyword evidence="4 13" id="KW-0813">Transport</keyword>
<keyword evidence="9 13" id="KW-0472">Membrane</keyword>
<comment type="function">
    <text evidence="13">Required for the insertion and/or proper folding and/or complex formation of integral membrane proteins into the membrane. Involved in integration of membrane proteins that insert both dependently and independently of the Sec translocase complex, as well as at least some lipoproteins. Aids folding of multispanning membrane proteins.</text>
</comment>
<feature type="transmembrane region" description="Helical" evidence="13">
    <location>
        <begin position="451"/>
        <end position="473"/>
    </location>
</feature>
<feature type="transmembrane region" description="Helical" evidence="13">
    <location>
        <begin position="410"/>
        <end position="431"/>
    </location>
</feature>
<protein>
    <recommendedName>
        <fullName evidence="3 13">Membrane protein insertase YidC</fullName>
    </recommendedName>
    <alternativeName>
        <fullName evidence="12 13">Foldase YidC</fullName>
    </alternativeName>
    <alternativeName>
        <fullName evidence="11 13">Membrane integrase YidC</fullName>
    </alternativeName>
    <alternativeName>
        <fullName evidence="13">Membrane protein YidC</fullName>
    </alternativeName>
</protein>
<dbReference type="InterPro" id="IPR001708">
    <property type="entry name" value="YidC/ALB3/OXA1/COX18"/>
</dbReference>
<dbReference type="PRINTS" id="PR01900">
    <property type="entry name" value="YIDCPROTEIN"/>
</dbReference>
<dbReference type="PRINTS" id="PR00701">
    <property type="entry name" value="60KDINNERMP"/>
</dbReference>
<sequence>MDNRFLLAIILSIGILIFFQYLYISYFSPPPAKEILNEGGNLTTKESGAKASELGKIAEALAKEVKQISVTTPLYEGLISTAGARFTEFKLLNYTEDLKTKKNIELINASKEGFPWEIYLASSPKLALIPFELGEAKGDTLNLSTKEKASLLFKGQTAEWEVEKIFTFKGDSYYIDLEIRLRNLTNGTQRDRLLLRGVFAPFSKGSDYVFTGPFYYTDHLIEVKLKDTISEYVGPLKYLGFMDVYFMVSLIPLENGTYKATFRKLQEGKVSEFILWSDEFTLNPGERKTFKFKVYMGPKKAEELKKEYPLLAKSLYFGLFDLIAKPLLFLLKFFYSFTHNYGWAIVIVTFLIRILFYPLNHLSYKSMKKMQELQPIFQKLKERYKDDPQTLQKELMNLYRTHKINPFSGCLPILIQIPVFIAFYKVLLMAIELRHAPFILWINDLSSPERLYLGSLVIPYLGGIPLLTILMGVSMYVQQKLTPTTMDPTQEKIMLILPIFFTILFINFPSGLVLYWFVNNLLSIGQQLITFKLSKPK</sequence>
<gene>
    <name evidence="13" type="primary">yidC</name>
    <name evidence="16" type="ORF">ENT73_01405</name>
</gene>
<dbReference type="PANTHER" id="PTHR12428:SF65">
    <property type="entry name" value="CYTOCHROME C OXIDASE ASSEMBLY PROTEIN COX18, MITOCHONDRIAL"/>
    <property type="match status" value="1"/>
</dbReference>
<evidence type="ECO:0000256" key="3">
    <source>
        <dbReference type="ARBA" id="ARBA00015325"/>
    </source>
</evidence>
<dbReference type="InterPro" id="IPR019998">
    <property type="entry name" value="Membr_insert_YidC"/>
</dbReference>
<dbReference type="GO" id="GO:0051205">
    <property type="term" value="P:protein insertion into membrane"/>
    <property type="evidence" value="ECO:0007669"/>
    <property type="project" value="TreeGrafter"/>
</dbReference>
<dbReference type="CDD" id="cd19961">
    <property type="entry name" value="EcYidC-like_peri"/>
    <property type="match status" value="1"/>
</dbReference>
<evidence type="ECO:0000256" key="6">
    <source>
        <dbReference type="ARBA" id="ARBA00022692"/>
    </source>
</evidence>
<dbReference type="PANTHER" id="PTHR12428">
    <property type="entry name" value="OXA1"/>
    <property type="match status" value="1"/>
</dbReference>
<proteinExistence type="inferred from homology"/>
<comment type="similarity">
    <text evidence="2 13">Belongs to the OXA1/ALB3/YidC family. Type 1 subfamily.</text>
</comment>
<dbReference type="Pfam" id="PF02096">
    <property type="entry name" value="60KD_IMP"/>
    <property type="match status" value="1"/>
</dbReference>